<gene>
    <name evidence="1" type="ORF">SKAU_G00343240</name>
</gene>
<protein>
    <submittedName>
        <fullName evidence="1">Uncharacterized protein</fullName>
    </submittedName>
</protein>
<dbReference type="AlphaFoldDB" id="A0A9Q1IHF7"/>
<dbReference type="EMBL" id="JAINUF010000016">
    <property type="protein sequence ID" value="KAJ8339691.1"/>
    <property type="molecule type" value="Genomic_DNA"/>
</dbReference>
<dbReference type="Proteomes" id="UP001152622">
    <property type="component" value="Chromosome 16"/>
</dbReference>
<evidence type="ECO:0000313" key="1">
    <source>
        <dbReference type="EMBL" id="KAJ8339691.1"/>
    </source>
</evidence>
<sequence>MKTPTVVDAVVRWTGKHLDYGSECVDSPPQDATVSAGAQSGSARRCVSVVGETRVGEHYWDSERTIHSLQNIHG</sequence>
<accession>A0A9Q1IHF7</accession>
<evidence type="ECO:0000313" key="2">
    <source>
        <dbReference type="Proteomes" id="UP001152622"/>
    </source>
</evidence>
<reference evidence="1" key="1">
    <citation type="journal article" date="2023" name="Science">
        <title>Genome structures resolve the early diversification of teleost fishes.</title>
        <authorList>
            <person name="Parey E."/>
            <person name="Louis A."/>
            <person name="Montfort J."/>
            <person name="Bouchez O."/>
            <person name="Roques C."/>
            <person name="Iampietro C."/>
            <person name="Lluch J."/>
            <person name="Castinel A."/>
            <person name="Donnadieu C."/>
            <person name="Desvignes T."/>
            <person name="Floi Bucao C."/>
            <person name="Jouanno E."/>
            <person name="Wen M."/>
            <person name="Mejri S."/>
            <person name="Dirks R."/>
            <person name="Jansen H."/>
            <person name="Henkel C."/>
            <person name="Chen W.J."/>
            <person name="Zahm M."/>
            <person name="Cabau C."/>
            <person name="Klopp C."/>
            <person name="Thompson A.W."/>
            <person name="Robinson-Rechavi M."/>
            <person name="Braasch I."/>
            <person name="Lecointre G."/>
            <person name="Bobe J."/>
            <person name="Postlethwait J.H."/>
            <person name="Berthelot C."/>
            <person name="Roest Crollius H."/>
            <person name="Guiguen Y."/>
        </authorList>
    </citation>
    <scope>NUCLEOTIDE SEQUENCE</scope>
    <source>
        <strain evidence="1">WJC10195</strain>
    </source>
</reference>
<organism evidence="1 2">
    <name type="scientific">Synaphobranchus kaupii</name>
    <name type="common">Kaup's arrowtooth eel</name>
    <dbReference type="NCBI Taxonomy" id="118154"/>
    <lineage>
        <taxon>Eukaryota</taxon>
        <taxon>Metazoa</taxon>
        <taxon>Chordata</taxon>
        <taxon>Craniata</taxon>
        <taxon>Vertebrata</taxon>
        <taxon>Euteleostomi</taxon>
        <taxon>Actinopterygii</taxon>
        <taxon>Neopterygii</taxon>
        <taxon>Teleostei</taxon>
        <taxon>Anguilliformes</taxon>
        <taxon>Synaphobranchidae</taxon>
        <taxon>Synaphobranchus</taxon>
    </lineage>
</organism>
<comment type="caution">
    <text evidence="1">The sequence shown here is derived from an EMBL/GenBank/DDBJ whole genome shotgun (WGS) entry which is preliminary data.</text>
</comment>
<name>A0A9Q1IHF7_SYNKA</name>
<keyword evidence="2" id="KW-1185">Reference proteome</keyword>
<proteinExistence type="predicted"/>